<keyword evidence="4 5" id="KW-0413">Isomerase</keyword>
<evidence type="ECO:0000313" key="9">
    <source>
        <dbReference type="EMBL" id="CAE0572732.1"/>
    </source>
</evidence>
<proteinExistence type="inferred from homology"/>
<organism evidence="11">
    <name type="scientific">Emiliania huxleyi</name>
    <name type="common">Coccolithophore</name>
    <name type="synonym">Pontosphaera huxleyi</name>
    <dbReference type="NCBI Taxonomy" id="2903"/>
    <lineage>
        <taxon>Eukaryota</taxon>
        <taxon>Haptista</taxon>
        <taxon>Haptophyta</taxon>
        <taxon>Prymnesiophyceae</taxon>
        <taxon>Isochrysidales</taxon>
        <taxon>Noelaerhabdaceae</taxon>
        <taxon>Emiliania</taxon>
    </lineage>
</organism>
<comment type="similarity">
    <text evidence="2 5">Belongs to the glucose-6-phosphate 1-epimerase family.</text>
</comment>
<dbReference type="Gene3D" id="2.70.98.10">
    <property type="match status" value="1"/>
</dbReference>
<feature type="chain" id="PRO_5035586444" description="glucose-6-phosphate 1-epimerase" evidence="7">
    <location>
        <begin position="18"/>
        <end position="301"/>
    </location>
</feature>
<evidence type="ECO:0000256" key="5">
    <source>
        <dbReference type="PIRNR" id="PIRNR016020"/>
    </source>
</evidence>
<dbReference type="GO" id="GO:0047938">
    <property type="term" value="F:glucose-6-phosphate 1-epimerase activity"/>
    <property type="evidence" value="ECO:0007669"/>
    <property type="project" value="UniProtKB-UniRule"/>
</dbReference>
<dbReference type="SUPFAM" id="SSF74650">
    <property type="entry name" value="Galactose mutarotase-like"/>
    <property type="match status" value="1"/>
</dbReference>
<dbReference type="PANTHER" id="PTHR11122:SF39">
    <property type="entry name" value="GLUCOSE-6-PHOSPHATE 1-EPIMERASE"/>
    <property type="match status" value="1"/>
</dbReference>
<dbReference type="Pfam" id="PF01263">
    <property type="entry name" value="Aldose_epim"/>
    <property type="match status" value="1"/>
</dbReference>
<dbReference type="EMBL" id="HBIR01040443">
    <property type="protein sequence ID" value="CAE0572734.1"/>
    <property type="molecule type" value="Transcribed_RNA"/>
</dbReference>
<accession>A0A6V2TXV1</accession>
<keyword evidence="7" id="KW-0732">Signal</keyword>
<dbReference type="AlphaFoldDB" id="A0A6V2TXV1"/>
<reference evidence="11" key="1">
    <citation type="submission" date="2021-01" db="EMBL/GenBank/DDBJ databases">
        <authorList>
            <person name="Corre E."/>
            <person name="Pelletier E."/>
            <person name="Niang G."/>
            <person name="Scheremetjew M."/>
            <person name="Finn R."/>
            <person name="Kale V."/>
            <person name="Holt S."/>
            <person name="Cochrane G."/>
            <person name="Meng A."/>
            <person name="Brown T."/>
            <person name="Cohen L."/>
        </authorList>
    </citation>
    <scope>NUCLEOTIDE SEQUENCE</scope>
    <source>
        <strain evidence="11">379</strain>
    </source>
</reference>
<feature type="signal peptide" evidence="7">
    <location>
        <begin position="1"/>
        <end position="17"/>
    </location>
</feature>
<sequence length="301" mass="31922">MAVLLLVAPFSFNVGMRAPVSIAPSSLRMVAAPAPELVESALKTVSLSNAAGDSVTVYTFGACITSYVKGGTDVLAVRPDAKLDGSKPISGGIPFCWPQFGPGAIQQHGFARNLDWTVVEQSDSKVVMELTESAYTMDMWPHAFKLQYSVTLEDDRLATDFCVTNTDSKPLSFTGALHTYWSCDDIDKVAIKAPAFAGATYLDKMQSPPADVKSASDTISIGAPVDSVYAGVSGDVVLEGAHASPLTIKNSVGWSDTVVWSPYGDEGMGYKNFVCVESAQAATPVKLEPGEYWTGAMEVVP</sequence>
<dbReference type="InterPro" id="IPR014718">
    <property type="entry name" value="GH-type_carb-bd"/>
</dbReference>
<protein>
    <recommendedName>
        <fullName evidence="3 5">glucose-6-phosphate 1-epimerase</fullName>
        <ecNumber evidence="3 5">5.1.3.15</ecNumber>
    </recommendedName>
</protein>
<dbReference type="GO" id="GO:0005975">
    <property type="term" value="P:carbohydrate metabolic process"/>
    <property type="evidence" value="ECO:0007669"/>
    <property type="project" value="InterPro"/>
</dbReference>
<evidence type="ECO:0000313" key="10">
    <source>
        <dbReference type="EMBL" id="CAE0572734.1"/>
    </source>
</evidence>
<dbReference type="GO" id="GO:0005737">
    <property type="term" value="C:cytoplasm"/>
    <property type="evidence" value="ECO:0007669"/>
    <property type="project" value="TreeGrafter"/>
</dbReference>
<evidence type="ECO:0000256" key="1">
    <source>
        <dbReference type="ARBA" id="ARBA00001096"/>
    </source>
</evidence>
<evidence type="ECO:0000313" key="11">
    <source>
        <dbReference type="EMBL" id="CAE0572738.1"/>
    </source>
</evidence>
<dbReference type="InterPro" id="IPR011013">
    <property type="entry name" value="Gal_mutarotase_sf_dom"/>
</dbReference>
<name>A0A6V2TXV1_EMIHU</name>
<feature type="active site" evidence="6">
    <location>
        <position position="277"/>
    </location>
</feature>
<evidence type="ECO:0000256" key="7">
    <source>
        <dbReference type="SAM" id="SignalP"/>
    </source>
</evidence>
<dbReference type="EC" id="5.1.3.15" evidence="3 5"/>
<dbReference type="PIRSF" id="PIRSF016020">
    <property type="entry name" value="PHexose_mutarotase"/>
    <property type="match status" value="1"/>
</dbReference>
<dbReference type="InterPro" id="IPR008183">
    <property type="entry name" value="Aldose_1/G6P_1-epimerase"/>
</dbReference>
<dbReference type="EMBL" id="HBIR01040437">
    <property type="protein sequence ID" value="CAE0572727.1"/>
    <property type="molecule type" value="Transcribed_RNA"/>
</dbReference>
<evidence type="ECO:0000313" key="8">
    <source>
        <dbReference type="EMBL" id="CAE0572727.1"/>
    </source>
</evidence>
<comment type="catalytic activity">
    <reaction evidence="1">
        <text>alpha-D-glucose 6-phosphate = beta-D-glucose 6-phosphate</text>
        <dbReference type="Rhea" id="RHEA:16249"/>
        <dbReference type="ChEBI" id="CHEBI:58225"/>
        <dbReference type="ChEBI" id="CHEBI:58247"/>
        <dbReference type="EC" id="5.1.3.15"/>
    </reaction>
</comment>
<evidence type="ECO:0000256" key="3">
    <source>
        <dbReference type="ARBA" id="ARBA00012083"/>
    </source>
</evidence>
<dbReference type="GO" id="GO:0030246">
    <property type="term" value="F:carbohydrate binding"/>
    <property type="evidence" value="ECO:0007669"/>
    <property type="project" value="UniProtKB-UniRule"/>
</dbReference>
<dbReference type="CDD" id="cd09020">
    <property type="entry name" value="D-hex-6-P-epi_like"/>
    <property type="match status" value="1"/>
</dbReference>
<dbReference type="PANTHER" id="PTHR11122">
    <property type="entry name" value="APOSPORY-ASSOCIATED PROTEIN C-RELATED"/>
    <property type="match status" value="1"/>
</dbReference>
<feature type="active site" evidence="6">
    <location>
        <position position="178"/>
    </location>
</feature>
<evidence type="ECO:0000256" key="2">
    <source>
        <dbReference type="ARBA" id="ARBA00005866"/>
    </source>
</evidence>
<evidence type="ECO:0000256" key="6">
    <source>
        <dbReference type="PIRSR" id="PIRSR016020-1"/>
    </source>
</evidence>
<dbReference type="EMBL" id="HBIR01040448">
    <property type="protein sequence ID" value="CAE0572738.1"/>
    <property type="molecule type" value="Transcribed_RNA"/>
</dbReference>
<gene>
    <name evidence="8" type="ORF">EHUX00137_LOCUS31545</name>
    <name evidence="9" type="ORF">EHUX00137_LOCUS31547</name>
    <name evidence="10" type="ORF">EHUX00137_LOCUS31548</name>
    <name evidence="11" type="ORF">EHUX00137_LOCUS31551</name>
</gene>
<evidence type="ECO:0000256" key="4">
    <source>
        <dbReference type="ARBA" id="ARBA00023235"/>
    </source>
</evidence>
<dbReference type="EMBL" id="HBIR01040441">
    <property type="protein sequence ID" value="CAE0572732.1"/>
    <property type="molecule type" value="Transcribed_RNA"/>
</dbReference>
<dbReference type="InterPro" id="IPR025532">
    <property type="entry name" value="G6P_1-epimerase"/>
</dbReference>